<evidence type="ECO:0000256" key="2">
    <source>
        <dbReference type="ARBA" id="ARBA00022516"/>
    </source>
</evidence>
<reference evidence="9" key="1">
    <citation type="journal article" date="2016" name="Nature">
        <title>The genome of the seagrass Zostera marina reveals angiosperm adaptation to the sea.</title>
        <authorList>
            <person name="Olsen J.L."/>
            <person name="Rouze P."/>
            <person name="Verhelst B."/>
            <person name="Lin Y.-C."/>
            <person name="Bayer T."/>
            <person name="Collen J."/>
            <person name="Dattolo E."/>
            <person name="De Paoli E."/>
            <person name="Dittami S."/>
            <person name="Maumus F."/>
            <person name="Michel G."/>
            <person name="Kersting A."/>
            <person name="Lauritano C."/>
            <person name="Lohaus R."/>
            <person name="Toepel M."/>
            <person name="Tonon T."/>
            <person name="Vanneste K."/>
            <person name="Amirebrahimi M."/>
            <person name="Brakel J."/>
            <person name="Bostroem C."/>
            <person name="Chovatia M."/>
            <person name="Grimwood J."/>
            <person name="Jenkins J.W."/>
            <person name="Jueterbock A."/>
            <person name="Mraz A."/>
            <person name="Stam W.T."/>
            <person name="Tice H."/>
            <person name="Bornberg-Bauer E."/>
            <person name="Green P.J."/>
            <person name="Pearson G.A."/>
            <person name="Procaccini G."/>
            <person name="Duarte C.M."/>
            <person name="Schmutz J."/>
            <person name="Reusch T.B.H."/>
            <person name="Van de Peer Y."/>
        </authorList>
    </citation>
    <scope>NUCLEOTIDE SEQUENCE [LARGE SCALE GENOMIC DNA]</scope>
    <source>
        <strain evidence="9">cv. Finnish</strain>
    </source>
</reference>
<dbReference type="GO" id="GO:0016020">
    <property type="term" value="C:membrane"/>
    <property type="evidence" value="ECO:0007669"/>
    <property type="project" value="GOC"/>
</dbReference>
<dbReference type="OMA" id="SAVHFHY"/>
<gene>
    <name evidence="8" type="ORF">ZOSMA_114G01090</name>
</gene>
<keyword evidence="3" id="KW-0441">Lipid A biosynthesis</keyword>
<dbReference type="GO" id="GO:0009245">
    <property type="term" value="P:lipid A biosynthetic process"/>
    <property type="evidence" value="ECO:0000318"/>
    <property type="project" value="GO_Central"/>
</dbReference>
<dbReference type="PANTHER" id="PTHR30372:SF4">
    <property type="entry name" value="LIPID-A-DISACCHARIDE SYNTHASE, MITOCHONDRIAL-RELATED"/>
    <property type="match status" value="1"/>
</dbReference>
<keyword evidence="9" id="KW-1185">Reference proteome</keyword>
<evidence type="ECO:0000256" key="3">
    <source>
        <dbReference type="ARBA" id="ARBA00022556"/>
    </source>
</evidence>
<proteinExistence type="predicted"/>
<keyword evidence="2" id="KW-0444">Lipid biosynthesis</keyword>
<evidence type="ECO:0000313" key="8">
    <source>
        <dbReference type="EMBL" id="KMZ75511.1"/>
    </source>
</evidence>
<protein>
    <recommendedName>
        <fullName evidence="1">lipid-A-disaccharide synthase</fullName>
        <ecNumber evidence="1">2.4.1.182</ecNumber>
    </recommendedName>
</protein>
<keyword evidence="5" id="KW-0808">Transferase</keyword>
<dbReference type="GO" id="GO:0008915">
    <property type="term" value="F:lipid-A-disaccharide synthase activity"/>
    <property type="evidence" value="ECO:0007669"/>
    <property type="project" value="UniProtKB-EC"/>
</dbReference>
<evidence type="ECO:0000313" key="9">
    <source>
        <dbReference type="Proteomes" id="UP000036987"/>
    </source>
</evidence>
<sequence>MNIGRAATAATNGGFRIQRIPHFLQLKFISTFSSWNSSCGRRRENVVDRATKDGEIRVYVVAGEVSGDSIASRLMNSIKRISPLPVRFAGVGGALMQKEGLQSIFPMEDISVMGIWELLPYISKIRYLRASNLTSTHQNRLKETTNNAFCFRPHVVVTIDAKGFSFRFLQKLKDKYSQQGVDNSPIHVHYVAPSFWAWKGGEARLKGINGFVDHVLCIIPFEEEVCRKNGLPATFVGHPILEDASNFNRGTKPVTDTLFREGNLDHFHSKYGIDYGSTIITLLPGSRLQEVTRMLPIFLNAMKLLKESFPRLIAVIPVAPDCHVQAYIAKTLKEWSTPAILIPGTSIYDKYDAFSVCFYYCYLPLKE</sequence>
<dbReference type="EC" id="2.4.1.182" evidence="1"/>
<dbReference type="EMBL" id="LFYR01000167">
    <property type="protein sequence ID" value="KMZ75511.1"/>
    <property type="molecule type" value="Genomic_DNA"/>
</dbReference>
<accession>A0A0K9Q2I0</accession>
<comment type="caution">
    <text evidence="8">The sequence shown here is derived from an EMBL/GenBank/DDBJ whole genome shotgun (WGS) entry which is preliminary data.</text>
</comment>
<evidence type="ECO:0000256" key="1">
    <source>
        <dbReference type="ARBA" id="ARBA00012687"/>
    </source>
</evidence>
<keyword evidence="6" id="KW-0443">Lipid metabolism</keyword>
<dbReference type="AlphaFoldDB" id="A0A0K9Q2I0"/>
<dbReference type="STRING" id="29655.A0A0K9Q2I0"/>
<dbReference type="GO" id="GO:0005543">
    <property type="term" value="F:phospholipid binding"/>
    <property type="evidence" value="ECO:0000318"/>
    <property type="project" value="GO_Central"/>
</dbReference>
<comment type="catalytic activity">
    <reaction evidence="7">
        <text>a lipid X + a UDP-2-N,3-O-bis[(3R)-3-hydroxyacyl]-alpha-D-glucosamine = a lipid A disaccharide + UDP + H(+)</text>
        <dbReference type="Rhea" id="RHEA:67828"/>
        <dbReference type="ChEBI" id="CHEBI:15378"/>
        <dbReference type="ChEBI" id="CHEBI:58223"/>
        <dbReference type="ChEBI" id="CHEBI:137748"/>
        <dbReference type="ChEBI" id="CHEBI:176338"/>
        <dbReference type="ChEBI" id="CHEBI:176343"/>
        <dbReference type="EC" id="2.4.1.182"/>
    </reaction>
</comment>
<dbReference type="PANTHER" id="PTHR30372">
    <property type="entry name" value="LIPID-A-DISACCHARIDE SYNTHASE"/>
    <property type="match status" value="1"/>
</dbReference>
<keyword evidence="4" id="KW-0328">Glycosyltransferase</keyword>
<dbReference type="OrthoDB" id="2419at2759"/>
<dbReference type="SUPFAM" id="SSF53756">
    <property type="entry name" value="UDP-Glycosyltransferase/glycogen phosphorylase"/>
    <property type="match status" value="1"/>
</dbReference>
<evidence type="ECO:0000256" key="4">
    <source>
        <dbReference type="ARBA" id="ARBA00022676"/>
    </source>
</evidence>
<dbReference type="Pfam" id="PF02684">
    <property type="entry name" value="LpxB"/>
    <property type="match status" value="1"/>
</dbReference>
<evidence type="ECO:0000256" key="6">
    <source>
        <dbReference type="ARBA" id="ARBA00023098"/>
    </source>
</evidence>
<evidence type="ECO:0000256" key="5">
    <source>
        <dbReference type="ARBA" id="ARBA00022679"/>
    </source>
</evidence>
<dbReference type="InterPro" id="IPR003835">
    <property type="entry name" value="Glyco_trans_19"/>
</dbReference>
<dbReference type="Proteomes" id="UP000036987">
    <property type="component" value="Unassembled WGS sequence"/>
</dbReference>
<organism evidence="8 9">
    <name type="scientific">Zostera marina</name>
    <name type="common">Eelgrass</name>
    <dbReference type="NCBI Taxonomy" id="29655"/>
    <lineage>
        <taxon>Eukaryota</taxon>
        <taxon>Viridiplantae</taxon>
        <taxon>Streptophyta</taxon>
        <taxon>Embryophyta</taxon>
        <taxon>Tracheophyta</taxon>
        <taxon>Spermatophyta</taxon>
        <taxon>Magnoliopsida</taxon>
        <taxon>Liliopsida</taxon>
        <taxon>Zosteraceae</taxon>
        <taxon>Zostera</taxon>
    </lineage>
</organism>
<evidence type="ECO:0000256" key="7">
    <source>
        <dbReference type="ARBA" id="ARBA00048975"/>
    </source>
</evidence>
<name>A0A0K9Q2I0_ZOSMR</name>